<dbReference type="OrthoDB" id="10267871at2759"/>
<sequence>MSLFYLGKSPIEDIPTSGHVRHNQAKSSLEIPKQRTALIEKKHKSEKVPQRKLASKNWRFYNMDEEQIDQEESYMDTSLDQSGSISAREKKGILQLKNERILKQQVLFQEIEHNIREKREEDETYHPVSPIVKDRFAISETMSNVLAKHREKFGHKQNEVEEILRERDIKMYNNIGIEKGQEQSFERKISLPRLMRRQGSGGNLSAMGSGNKRPSPIDNEDENGSRGSSDEGGDDLVPSYCSLHPLEQEMKETIDFPADLVEDEELYVEDSDYLDYKRRLDDGRDSSDEEEETKITSITRTNHEQEFLVQKRKKAQNFGQRWFLHPSQWSIDMDNKNKIKREKHDHSEKVIREKLKNLSSSKLFKMHLIKTNNAVPDWLADCNIKNQHPLLSIDYDKSSQSLIPPIIKSMHNDNLF</sequence>
<accession>D2VDY8</accession>
<feature type="region of interest" description="Disordered" evidence="1">
    <location>
        <begin position="197"/>
        <end position="240"/>
    </location>
</feature>
<dbReference type="KEGG" id="ngr:NAEGRDRAFT_67090"/>
<proteinExistence type="predicted"/>
<reference evidence="2 3" key="1">
    <citation type="journal article" date="2010" name="Cell">
        <title>The genome of Naegleria gruberi illuminates early eukaryotic versatility.</title>
        <authorList>
            <person name="Fritz-Laylin L.K."/>
            <person name="Prochnik S.E."/>
            <person name="Ginger M.L."/>
            <person name="Dacks J.B."/>
            <person name="Carpenter M.L."/>
            <person name="Field M.C."/>
            <person name="Kuo A."/>
            <person name="Paredez A."/>
            <person name="Chapman J."/>
            <person name="Pham J."/>
            <person name="Shu S."/>
            <person name="Neupane R."/>
            <person name="Cipriano M."/>
            <person name="Mancuso J."/>
            <person name="Tu H."/>
            <person name="Salamov A."/>
            <person name="Lindquist E."/>
            <person name="Shapiro H."/>
            <person name="Lucas S."/>
            <person name="Grigoriev I.V."/>
            <person name="Cande W.Z."/>
            <person name="Fulton C."/>
            <person name="Rokhsar D.S."/>
            <person name="Dawson S.C."/>
        </authorList>
    </citation>
    <scope>NUCLEOTIDE SEQUENCE [LARGE SCALE GENOMIC DNA]</scope>
    <source>
        <strain evidence="2 3">NEG-M</strain>
    </source>
</reference>
<evidence type="ECO:0000313" key="3">
    <source>
        <dbReference type="Proteomes" id="UP000006671"/>
    </source>
</evidence>
<keyword evidence="3" id="KW-1185">Reference proteome</keyword>
<evidence type="ECO:0000256" key="1">
    <source>
        <dbReference type="SAM" id="MobiDB-lite"/>
    </source>
</evidence>
<dbReference type="InParanoid" id="D2VDY8"/>
<name>D2VDY8_NAEGR</name>
<organism evidence="3">
    <name type="scientific">Naegleria gruberi</name>
    <name type="common">Amoeba</name>
    <dbReference type="NCBI Taxonomy" id="5762"/>
    <lineage>
        <taxon>Eukaryota</taxon>
        <taxon>Discoba</taxon>
        <taxon>Heterolobosea</taxon>
        <taxon>Tetramitia</taxon>
        <taxon>Eutetramitia</taxon>
        <taxon>Vahlkampfiidae</taxon>
        <taxon>Naegleria</taxon>
    </lineage>
</organism>
<gene>
    <name evidence="2" type="ORF">NAEGRDRAFT_67090</name>
</gene>
<dbReference type="OMA" id="RYITHEN"/>
<dbReference type="VEuPathDB" id="AmoebaDB:NAEGRDRAFT_67090"/>
<dbReference type="EMBL" id="GG738865">
    <property type="protein sequence ID" value="EFC45082.1"/>
    <property type="molecule type" value="Genomic_DNA"/>
</dbReference>
<dbReference type="Proteomes" id="UP000006671">
    <property type="component" value="Unassembled WGS sequence"/>
</dbReference>
<dbReference type="RefSeq" id="XP_002677826.1">
    <property type="nucleotide sequence ID" value="XM_002677780.1"/>
</dbReference>
<evidence type="ECO:0000313" key="2">
    <source>
        <dbReference type="EMBL" id="EFC45082.1"/>
    </source>
</evidence>
<protein>
    <submittedName>
        <fullName evidence="2">Predicted protein</fullName>
    </submittedName>
</protein>
<dbReference type="GeneID" id="8850296"/>
<dbReference type="AlphaFoldDB" id="D2VDY8"/>